<evidence type="ECO:0000313" key="4">
    <source>
        <dbReference type="Proteomes" id="UP000199700"/>
    </source>
</evidence>
<proteinExistence type="predicted"/>
<keyword evidence="2" id="KW-0732">Signal</keyword>
<feature type="chain" id="PRO_5039449644" description="Lipoprotein" evidence="2">
    <location>
        <begin position="20"/>
        <end position="180"/>
    </location>
</feature>
<evidence type="ECO:0000256" key="2">
    <source>
        <dbReference type="SAM" id="SignalP"/>
    </source>
</evidence>
<dbReference type="EMBL" id="LT629739">
    <property type="protein sequence ID" value="SDT01683.1"/>
    <property type="molecule type" value="Genomic_DNA"/>
</dbReference>
<dbReference type="STRING" id="629680.SAMN04489751_3518"/>
<evidence type="ECO:0000313" key="3">
    <source>
        <dbReference type="EMBL" id="SDT01683.1"/>
    </source>
</evidence>
<accession>A0A1H1WWZ6</accession>
<organism evidence="3 4">
    <name type="scientific">Brevibacterium sandarakinum</name>
    <dbReference type="NCBI Taxonomy" id="629680"/>
    <lineage>
        <taxon>Bacteria</taxon>
        <taxon>Bacillati</taxon>
        <taxon>Actinomycetota</taxon>
        <taxon>Actinomycetes</taxon>
        <taxon>Micrococcales</taxon>
        <taxon>Brevibacteriaceae</taxon>
        <taxon>Brevibacterium</taxon>
    </lineage>
</organism>
<dbReference type="PROSITE" id="PS51257">
    <property type="entry name" value="PROKAR_LIPOPROTEIN"/>
    <property type="match status" value="1"/>
</dbReference>
<evidence type="ECO:0008006" key="5">
    <source>
        <dbReference type="Google" id="ProtNLM"/>
    </source>
</evidence>
<evidence type="ECO:0000256" key="1">
    <source>
        <dbReference type="SAM" id="MobiDB-lite"/>
    </source>
</evidence>
<keyword evidence="4" id="KW-1185">Reference proteome</keyword>
<dbReference type="Proteomes" id="UP000199700">
    <property type="component" value="Chromosome"/>
</dbReference>
<protein>
    <recommendedName>
        <fullName evidence="5">Lipoprotein</fullName>
    </recommendedName>
</protein>
<reference evidence="3" key="1">
    <citation type="submission" date="2016-10" db="EMBL/GenBank/DDBJ databases">
        <authorList>
            <person name="Varghese N."/>
            <person name="Submissions S."/>
        </authorList>
    </citation>
    <scope>NUCLEOTIDE SEQUENCE [LARGE SCALE GENOMIC DNA]</scope>
    <source>
        <strain evidence="3">DSM 22082</strain>
    </source>
</reference>
<dbReference type="AlphaFoldDB" id="A0A1H1WWZ6"/>
<feature type="compositionally biased region" description="Low complexity" evidence="1">
    <location>
        <begin position="40"/>
        <end position="56"/>
    </location>
</feature>
<dbReference type="RefSeq" id="WP_231938897.1">
    <property type="nucleotide sequence ID" value="NZ_LT629739.1"/>
</dbReference>
<feature type="region of interest" description="Disordered" evidence="1">
    <location>
        <begin position="21"/>
        <end position="78"/>
    </location>
</feature>
<feature type="signal peptide" evidence="2">
    <location>
        <begin position="1"/>
        <end position="19"/>
    </location>
</feature>
<sequence length="180" mass="18594">MVTRATVMTLPFAAALALAGCSGPNNEAAEGSPTPEEIQSSAAAAATADAETASSEQPSTDAGAASTDVEDLPDFLKPYPDSTVLSAARAKAENGADSGKLEQVSLVMSAQAEPKDIFKYYSKALKKAGFEPYGDEVKTKSAQVVNFRHKDNEGLLVVTIAEDPSEKSNSIVTVGGNIVP</sequence>
<name>A0A1H1WWZ6_BRESA</name>
<gene>
    <name evidence="3" type="ORF">SAMN04489751_3518</name>
</gene>